<feature type="signal peptide" evidence="1">
    <location>
        <begin position="1"/>
        <end position="19"/>
    </location>
</feature>
<dbReference type="EMBL" id="ML987189">
    <property type="protein sequence ID" value="KAF2255999.1"/>
    <property type="molecule type" value="Genomic_DNA"/>
</dbReference>
<evidence type="ECO:0000313" key="2">
    <source>
        <dbReference type="EMBL" id="KAF2255999.1"/>
    </source>
</evidence>
<evidence type="ECO:0000313" key="3">
    <source>
        <dbReference type="Proteomes" id="UP000800094"/>
    </source>
</evidence>
<dbReference type="RefSeq" id="XP_033691003.1">
    <property type="nucleotide sequence ID" value="XM_033826361.1"/>
</dbReference>
<keyword evidence="3" id="KW-1185">Reference proteome</keyword>
<evidence type="ECO:0000256" key="1">
    <source>
        <dbReference type="SAM" id="SignalP"/>
    </source>
</evidence>
<keyword evidence="1" id="KW-0732">Signal</keyword>
<gene>
    <name evidence="2" type="ORF">BU26DRAFT_498737</name>
</gene>
<organism evidence="2 3">
    <name type="scientific">Trematosphaeria pertusa</name>
    <dbReference type="NCBI Taxonomy" id="390896"/>
    <lineage>
        <taxon>Eukaryota</taxon>
        <taxon>Fungi</taxon>
        <taxon>Dikarya</taxon>
        <taxon>Ascomycota</taxon>
        <taxon>Pezizomycotina</taxon>
        <taxon>Dothideomycetes</taxon>
        <taxon>Pleosporomycetidae</taxon>
        <taxon>Pleosporales</taxon>
        <taxon>Massarineae</taxon>
        <taxon>Trematosphaeriaceae</taxon>
        <taxon>Trematosphaeria</taxon>
    </lineage>
</organism>
<sequence length="122" mass="12944">MRFTILLTLFFAIMAFSAALPESADNLPDCGAIDLVSKEIFKIYTKGSCTKIPAPTSMYHVKKACHCSFWSEDGSRDRGIGSPLVAGSADGGATYVYGYPGSVGASQVSSLTATLRNSSFQD</sequence>
<protein>
    <submittedName>
        <fullName evidence="2">Uncharacterized protein</fullName>
    </submittedName>
</protein>
<dbReference type="GeneID" id="54579691"/>
<accession>A0A6A6IZX2</accession>
<proteinExistence type="predicted"/>
<name>A0A6A6IZX2_9PLEO</name>
<feature type="chain" id="PRO_5025622673" evidence="1">
    <location>
        <begin position="20"/>
        <end position="122"/>
    </location>
</feature>
<dbReference type="AlphaFoldDB" id="A0A6A6IZX2"/>
<dbReference type="Proteomes" id="UP000800094">
    <property type="component" value="Unassembled WGS sequence"/>
</dbReference>
<reference evidence="2" key="1">
    <citation type="journal article" date="2020" name="Stud. Mycol.">
        <title>101 Dothideomycetes genomes: a test case for predicting lifestyles and emergence of pathogens.</title>
        <authorList>
            <person name="Haridas S."/>
            <person name="Albert R."/>
            <person name="Binder M."/>
            <person name="Bloem J."/>
            <person name="Labutti K."/>
            <person name="Salamov A."/>
            <person name="Andreopoulos B."/>
            <person name="Baker S."/>
            <person name="Barry K."/>
            <person name="Bills G."/>
            <person name="Bluhm B."/>
            <person name="Cannon C."/>
            <person name="Castanera R."/>
            <person name="Culley D."/>
            <person name="Daum C."/>
            <person name="Ezra D."/>
            <person name="Gonzalez J."/>
            <person name="Henrissat B."/>
            <person name="Kuo A."/>
            <person name="Liang C."/>
            <person name="Lipzen A."/>
            <person name="Lutzoni F."/>
            <person name="Magnuson J."/>
            <person name="Mondo S."/>
            <person name="Nolan M."/>
            <person name="Ohm R."/>
            <person name="Pangilinan J."/>
            <person name="Park H.-J."/>
            <person name="Ramirez L."/>
            <person name="Alfaro M."/>
            <person name="Sun H."/>
            <person name="Tritt A."/>
            <person name="Yoshinaga Y."/>
            <person name="Zwiers L.-H."/>
            <person name="Turgeon B."/>
            <person name="Goodwin S."/>
            <person name="Spatafora J."/>
            <person name="Crous P."/>
            <person name="Grigoriev I."/>
        </authorList>
    </citation>
    <scope>NUCLEOTIDE SEQUENCE</scope>
    <source>
        <strain evidence="2">CBS 122368</strain>
    </source>
</reference>